<reference evidence="1 2" key="1">
    <citation type="journal article" date="2012" name="J. Bacteriol.">
        <title>Complete genome sequence of the metabolically versatile halophilic archaeon Haloferax mediterranei, a poly(3-hydroxybutyrate-co-3-hydroxyvalerate) producer.</title>
        <authorList>
            <person name="Han J."/>
            <person name="Zhang F."/>
            <person name="Hou J."/>
            <person name="Liu X."/>
            <person name="Li M."/>
            <person name="Liu H."/>
            <person name="Cai L."/>
            <person name="Zhang B."/>
            <person name="Chen Y."/>
            <person name="Zhou J."/>
            <person name="Hu S."/>
            <person name="Xiang H."/>
        </authorList>
    </citation>
    <scope>NUCLEOTIDE SEQUENCE [LARGE SCALE GENOMIC DNA]</scope>
    <source>
        <strain evidence="2">ATCC 33500 / DSM 1411 / JCM 8866 / NBRC 14739 / NCIMB 2177 / R-4</strain>
    </source>
</reference>
<dbReference type="KEGG" id="hme:HFX_0071"/>
<protein>
    <submittedName>
        <fullName evidence="1">Uncharacterized protein</fullName>
    </submittedName>
</protein>
<name>I3R0Q3_HALMT</name>
<dbReference type="STRING" id="523841.HFX_0071"/>
<sequence>MCAYSNTTRLSFVFGLGEGDYRTLSIRNQLESSVTRQELYEPTPASGTKRDSAGSHICCDINDGCNDISAVGNF</sequence>
<dbReference type="Proteomes" id="UP000006469">
    <property type="component" value="Chromosome"/>
</dbReference>
<gene>
    <name evidence="1" type="ordered locus">HFX_0071</name>
</gene>
<dbReference type="HOGENOM" id="CLU_2678775_0_0_2"/>
<accession>I3R0Q3</accession>
<organism evidence="1 2">
    <name type="scientific">Haloferax mediterranei (strain ATCC 33500 / DSM 1411 / JCM 8866 / NBRC 14739 / NCIMB 2177 / R-4)</name>
    <name type="common">Halobacterium mediterranei</name>
    <dbReference type="NCBI Taxonomy" id="523841"/>
    <lineage>
        <taxon>Archaea</taxon>
        <taxon>Methanobacteriati</taxon>
        <taxon>Methanobacteriota</taxon>
        <taxon>Stenosarchaea group</taxon>
        <taxon>Halobacteria</taxon>
        <taxon>Halobacteriales</taxon>
        <taxon>Haloferacaceae</taxon>
        <taxon>Haloferax</taxon>
    </lineage>
</organism>
<proteinExistence type="predicted"/>
<evidence type="ECO:0000313" key="1">
    <source>
        <dbReference type="EMBL" id="AFK17813.1"/>
    </source>
</evidence>
<evidence type="ECO:0000313" key="2">
    <source>
        <dbReference type="Proteomes" id="UP000006469"/>
    </source>
</evidence>
<dbReference type="EMBL" id="CP001868">
    <property type="protein sequence ID" value="AFK17813.1"/>
    <property type="molecule type" value="Genomic_DNA"/>
</dbReference>
<dbReference type="AlphaFoldDB" id="I3R0Q3"/>